<sequence>MERSWLFARLAAPADGRPDERVSELVRTVVPDLVAGVRRHDPRAGWFFDRLAGPRLGLGFHADRGGLREVEHRLRAHSGPVSVTSGLADPYPVRDTARGGPLAQVGSELALALLADGALPGDAELPVALLHLGHLVDLIPPAARAGLLFLYWQERGEALTGAQRRDLVAQADAQAEKLVLAATHFTMGPDRSAAWHRYLDTVRELTAQDCPTSGAPRRWLLAEHARLTQRRLGVGPAVDALAAMALRLAIVRDGMPALPYPGPATAAPARPTPDPAPPRTTTARPTPTPRKVPR</sequence>
<feature type="region of interest" description="Disordered" evidence="1">
    <location>
        <begin position="259"/>
        <end position="294"/>
    </location>
</feature>
<reference evidence="2" key="1">
    <citation type="submission" date="2020-08" db="EMBL/GenBank/DDBJ databases">
        <title>Whole genome shotgun sequence of Polymorphospora rubra NBRC 101157.</title>
        <authorList>
            <person name="Komaki H."/>
            <person name="Tamura T."/>
        </authorList>
    </citation>
    <scope>NUCLEOTIDE SEQUENCE</scope>
    <source>
        <strain evidence="2">NBRC 101157</strain>
    </source>
</reference>
<organism evidence="2 3">
    <name type="scientific">Polymorphospora rubra</name>
    <dbReference type="NCBI Taxonomy" id="338584"/>
    <lineage>
        <taxon>Bacteria</taxon>
        <taxon>Bacillati</taxon>
        <taxon>Actinomycetota</taxon>
        <taxon>Actinomycetes</taxon>
        <taxon>Micromonosporales</taxon>
        <taxon>Micromonosporaceae</taxon>
        <taxon>Polymorphospora</taxon>
    </lineage>
</organism>
<dbReference type="AlphaFoldDB" id="A0A810N7M2"/>
<dbReference type="Proteomes" id="UP000680866">
    <property type="component" value="Chromosome"/>
</dbReference>
<accession>A0A810N7M2</accession>
<gene>
    <name evidence="2" type="ORF">Prubr_62780</name>
</gene>
<evidence type="ECO:0000313" key="2">
    <source>
        <dbReference type="EMBL" id="BCJ69257.1"/>
    </source>
</evidence>
<proteinExistence type="predicted"/>
<dbReference type="KEGG" id="pry:Prubr_62780"/>
<evidence type="ECO:0000313" key="3">
    <source>
        <dbReference type="Proteomes" id="UP000680866"/>
    </source>
</evidence>
<dbReference type="EMBL" id="AP023359">
    <property type="protein sequence ID" value="BCJ69257.1"/>
    <property type="molecule type" value="Genomic_DNA"/>
</dbReference>
<keyword evidence="3" id="KW-1185">Reference proteome</keyword>
<protein>
    <recommendedName>
        <fullName evidence="4">Thiopeptide-type bacteriocin biosynthesis domain-containing protein</fullName>
    </recommendedName>
</protein>
<name>A0A810N7M2_9ACTN</name>
<evidence type="ECO:0008006" key="4">
    <source>
        <dbReference type="Google" id="ProtNLM"/>
    </source>
</evidence>
<evidence type="ECO:0000256" key="1">
    <source>
        <dbReference type="SAM" id="MobiDB-lite"/>
    </source>
</evidence>